<comment type="caution">
    <text evidence="5">The sequence shown here is derived from an EMBL/GenBank/DDBJ whole genome shotgun (WGS) entry which is preliminary data.</text>
</comment>
<evidence type="ECO:0000256" key="2">
    <source>
        <dbReference type="ARBA" id="ARBA00022729"/>
    </source>
</evidence>
<dbReference type="CDD" id="cd20014">
    <property type="entry name" value="PBP1_RPA0668_benzoate-like"/>
    <property type="match status" value="1"/>
</dbReference>
<comment type="similarity">
    <text evidence="1">Belongs to the leucine-binding protein family.</text>
</comment>
<dbReference type="Gene3D" id="3.40.50.2300">
    <property type="match status" value="2"/>
</dbReference>
<dbReference type="PANTHER" id="PTHR30483">
    <property type="entry name" value="LEUCINE-SPECIFIC-BINDING PROTEIN"/>
    <property type="match status" value="1"/>
</dbReference>
<evidence type="ECO:0000313" key="5">
    <source>
        <dbReference type="EMBL" id="RAK15061.1"/>
    </source>
</evidence>
<evidence type="ECO:0000256" key="3">
    <source>
        <dbReference type="SAM" id="SignalP"/>
    </source>
</evidence>
<evidence type="ECO:0000313" key="6">
    <source>
        <dbReference type="Proteomes" id="UP000248555"/>
    </source>
</evidence>
<organism evidence="5 6">
    <name type="scientific">Paranoxybacillus vitaminiphilus</name>
    <dbReference type="NCBI Taxonomy" id="581036"/>
    <lineage>
        <taxon>Bacteria</taxon>
        <taxon>Bacillati</taxon>
        <taxon>Bacillota</taxon>
        <taxon>Bacilli</taxon>
        <taxon>Bacillales</taxon>
        <taxon>Anoxybacillaceae</taxon>
        <taxon>Paranoxybacillus</taxon>
    </lineage>
</organism>
<feature type="domain" description="Leucine-binding protein" evidence="4">
    <location>
        <begin position="48"/>
        <end position="385"/>
    </location>
</feature>
<gene>
    <name evidence="5" type="ORF">B0I26_12620</name>
</gene>
<dbReference type="OrthoDB" id="9783240at2"/>
<dbReference type="PANTHER" id="PTHR30483:SF6">
    <property type="entry name" value="PERIPLASMIC BINDING PROTEIN OF ABC TRANSPORTER FOR NATURAL AMINO ACIDS"/>
    <property type="match status" value="1"/>
</dbReference>
<evidence type="ECO:0000256" key="1">
    <source>
        <dbReference type="ARBA" id="ARBA00010062"/>
    </source>
</evidence>
<proteinExistence type="inferred from homology"/>
<feature type="signal peptide" evidence="3">
    <location>
        <begin position="1"/>
        <end position="32"/>
    </location>
</feature>
<sequence length="411" mass="44720">MAKKKRFLKMKIATLIMIAVMLVITGCSQSSGTSVKDGSNESKSSSGTLKIGFILSQTGTFAPLSEGIINGFKLYLEKHDGMLGGKKVEIKVEDDEANPQVALRKYRQLIHSEKVDILVGPISSSVVYALRDEVEKDKIVLIDANAAGDDLSWSKKSDYVYRISFSNWQNGSSAAKYLANNVGKTAVVLAPDYPAGKEVLRAFKDAFEAAGGKVVKELYPKLNTNDFAPYLQQASAENPDLIYAFFTGSDGIRFVTQYKEFGLKGQIPLAGTLEFGDELITQPAGEAAEGIITGINYSPYLDNELNKQFVQAYEEKYGKLPNIFSVQGYDSAAIIDKAVTEAGSANSEDLIKVLKGISFDSPRGPITIDPATNNPIQNFYIAKNKLKDGGIVPEVIETVENVTMPETSPFE</sequence>
<protein>
    <submittedName>
        <fullName evidence="5">Amino acid/amide ABC transporter substrate-binding protein (HAAT family)</fullName>
    </submittedName>
</protein>
<evidence type="ECO:0000259" key="4">
    <source>
        <dbReference type="Pfam" id="PF13458"/>
    </source>
</evidence>
<feature type="chain" id="PRO_5039233101" evidence="3">
    <location>
        <begin position="33"/>
        <end position="411"/>
    </location>
</feature>
<dbReference type="Proteomes" id="UP000248555">
    <property type="component" value="Unassembled WGS sequence"/>
</dbReference>
<dbReference type="SUPFAM" id="SSF53822">
    <property type="entry name" value="Periplasmic binding protein-like I"/>
    <property type="match status" value="1"/>
</dbReference>
<dbReference type="Pfam" id="PF13458">
    <property type="entry name" value="Peripla_BP_6"/>
    <property type="match status" value="1"/>
</dbReference>
<dbReference type="InterPro" id="IPR051010">
    <property type="entry name" value="BCAA_transport"/>
</dbReference>
<name>A0A327Y3U8_9BACL</name>
<keyword evidence="2 3" id="KW-0732">Signal</keyword>
<keyword evidence="6" id="KW-1185">Reference proteome</keyword>
<dbReference type="AlphaFoldDB" id="A0A327Y3U8"/>
<reference evidence="5 6" key="1">
    <citation type="submission" date="2018-06" db="EMBL/GenBank/DDBJ databases">
        <title>Genomic Encyclopedia of Type Strains, Phase III (KMG-III): the genomes of soil and plant-associated and newly described type strains.</title>
        <authorList>
            <person name="Whitman W."/>
        </authorList>
    </citation>
    <scope>NUCLEOTIDE SEQUENCE [LARGE SCALE GENOMIC DNA]</scope>
    <source>
        <strain evidence="5 6">CGMCC 1.8979</strain>
    </source>
</reference>
<dbReference type="InterPro" id="IPR028081">
    <property type="entry name" value="Leu-bd"/>
</dbReference>
<dbReference type="InterPro" id="IPR028082">
    <property type="entry name" value="Peripla_BP_I"/>
</dbReference>
<dbReference type="PROSITE" id="PS51257">
    <property type="entry name" value="PROKAR_LIPOPROTEIN"/>
    <property type="match status" value="1"/>
</dbReference>
<dbReference type="EMBL" id="QLMH01000026">
    <property type="protein sequence ID" value="RAK15061.1"/>
    <property type="molecule type" value="Genomic_DNA"/>
</dbReference>
<accession>A0A327Y3U8</accession>